<reference evidence="1 2" key="1">
    <citation type="submission" date="2014-11" db="EMBL/GenBank/DDBJ databases">
        <title>Tamlana sedimentorum sp. nov., isolated from shallow sand sediments of the Sea of Japan.</title>
        <authorList>
            <person name="Romanenko L.A."/>
        </authorList>
    </citation>
    <scope>NUCLEOTIDE SEQUENCE [LARGE SCALE GENOMIC DNA]</scope>
    <source>
        <strain evidence="1 2">JCM 19808</strain>
    </source>
</reference>
<dbReference type="STRING" id="1435349.PW52_00935"/>
<dbReference type="AlphaFoldDB" id="A0A0D7WD13"/>
<dbReference type="RefSeq" id="WP_044631049.1">
    <property type="nucleotide sequence ID" value="NZ_JTDW01000001.1"/>
</dbReference>
<proteinExistence type="predicted"/>
<dbReference type="PATRIC" id="fig|1435349.4.peg.191"/>
<keyword evidence="2" id="KW-1185">Reference proteome</keyword>
<accession>A0A0D7WD13</accession>
<dbReference type="OrthoDB" id="9963090at2"/>
<organism evidence="1 2">
    <name type="scientific">Neotamlana sedimentorum</name>
    <dbReference type="NCBI Taxonomy" id="1435349"/>
    <lineage>
        <taxon>Bacteria</taxon>
        <taxon>Pseudomonadati</taxon>
        <taxon>Bacteroidota</taxon>
        <taxon>Flavobacteriia</taxon>
        <taxon>Flavobacteriales</taxon>
        <taxon>Flavobacteriaceae</taxon>
        <taxon>Neotamlana</taxon>
    </lineage>
</organism>
<sequence>MKSLTLIVLIGLGTFFVIKLKPEPKIIEFKKTMATKGCIAPYGLITDSTKHKACCNIKGRAYYIVTQKH</sequence>
<dbReference type="Proteomes" id="UP000032578">
    <property type="component" value="Unassembled WGS sequence"/>
</dbReference>
<name>A0A0D7WD13_9FLAO</name>
<evidence type="ECO:0000313" key="1">
    <source>
        <dbReference type="EMBL" id="KJD37055.1"/>
    </source>
</evidence>
<dbReference type="EMBL" id="JTDW01000001">
    <property type="protein sequence ID" value="KJD37055.1"/>
    <property type="molecule type" value="Genomic_DNA"/>
</dbReference>
<gene>
    <name evidence="1" type="ORF">PW52_00935</name>
</gene>
<evidence type="ECO:0000313" key="2">
    <source>
        <dbReference type="Proteomes" id="UP000032578"/>
    </source>
</evidence>
<comment type="caution">
    <text evidence="1">The sequence shown here is derived from an EMBL/GenBank/DDBJ whole genome shotgun (WGS) entry which is preliminary data.</text>
</comment>
<protein>
    <submittedName>
        <fullName evidence="1">Uncharacterized protein</fullName>
    </submittedName>
</protein>